<reference evidence="2" key="1">
    <citation type="journal article" date="2019" name="Int. J. Syst. Evol. Microbiol.">
        <title>The Global Catalogue of Microorganisms (GCM) 10K type strain sequencing project: providing services to taxonomists for standard genome sequencing and annotation.</title>
        <authorList>
            <consortium name="The Broad Institute Genomics Platform"/>
            <consortium name="The Broad Institute Genome Sequencing Center for Infectious Disease"/>
            <person name="Wu L."/>
            <person name="Ma J."/>
        </authorList>
    </citation>
    <scope>NUCLEOTIDE SEQUENCE [LARGE SCALE GENOMIC DNA]</scope>
    <source>
        <strain evidence="2">KCTC 52416</strain>
    </source>
</reference>
<evidence type="ECO:0000313" key="2">
    <source>
        <dbReference type="Proteomes" id="UP001595526"/>
    </source>
</evidence>
<proteinExistence type="predicted"/>
<dbReference type="Gene3D" id="2.40.160.60">
    <property type="entry name" value="Outer membrane protein transport protein (OMPP1/FadL/TodX)"/>
    <property type="match status" value="1"/>
</dbReference>
<evidence type="ECO:0000313" key="1">
    <source>
        <dbReference type="EMBL" id="MFC3197957.1"/>
    </source>
</evidence>
<evidence type="ECO:0008006" key="3">
    <source>
        <dbReference type="Google" id="ProtNLM"/>
    </source>
</evidence>
<protein>
    <recommendedName>
        <fullName evidence="3">Outer membrane protein beta-barrel domain-containing protein</fullName>
    </recommendedName>
</protein>
<sequence length="264" mass="28400">MVGRCLILLLISYESIAQTYLGPRFQAMGNTGAALQGIYSLAVNPAGLSALERPTVSLDYQHHFFATDITTQSAMLGVPTRLGTFGLAVRQYGLKGAFDDIKAGFSFAKQLAPYFILGMSASFHQLYVPNYLSTSALSVDVGMQYLFGEGAIVGLQYANVGKADYGSDAYGTIPAYLRIGVSYPLVAVLVSADVVYRAVGSLGGHLGIEYRLGEVLHLRGGLSVNPMERHAGFGFHWQRLTFNTAASFHSRLGTSPQIGLCYAF</sequence>
<organism evidence="1 2">
    <name type="scientific">Parapedobacter deserti</name>
    <dbReference type="NCBI Taxonomy" id="1912957"/>
    <lineage>
        <taxon>Bacteria</taxon>
        <taxon>Pseudomonadati</taxon>
        <taxon>Bacteroidota</taxon>
        <taxon>Sphingobacteriia</taxon>
        <taxon>Sphingobacteriales</taxon>
        <taxon>Sphingobacteriaceae</taxon>
        <taxon>Parapedobacter</taxon>
    </lineage>
</organism>
<dbReference type="RefSeq" id="WP_379022144.1">
    <property type="nucleotide sequence ID" value="NZ_JBHRTA010000030.1"/>
</dbReference>
<accession>A0ABV7JL92</accession>
<keyword evidence="2" id="KW-1185">Reference proteome</keyword>
<dbReference type="EMBL" id="JBHRTA010000030">
    <property type="protein sequence ID" value="MFC3197957.1"/>
    <property type="molecule type" value="Genomic_DNA"/>
</dbReference>
<comment type="caution">
    <text evidence="1">The sequence shown here is derived from an EMBL/GenBank/DDBJ whole genome shotgun (WGS) entry which is preliminary data.</text>
</comment>
<gene>
    <name evidence="1" type="ORF">ACFOET_10060</name>
</gene>
<dbReference type="Proteomes" id="UP001595526">
    <property type="component" value="Unassembled WGS sequence"/>
</dbReference>
<dbReference type="SUPFAM" id="SSF56935">
    <property type="entry name" value="Porins"/>
    <property type="match status" value="1"/>
</dbReference>
<name>A0ABV7JL92_9SPHI</name>